<gene>
    <name evidence="2" type="ORF">IBL25_06460</name>
</gene>
<dbReference type="EMBL" id="JACTUZ010000015">
    <property type="protein sequence ID" value="MBC9176583.1"/>
    <property type="molecule type" value="Genomic_DNA"/>
</dbReference>
<evidence type="ECO:0000313" key="3">
    <source>
        <dbReference type="Proteomes" id="UP000603940"/>
    </source>
</evidence>
<dbReference type="Pfam" id="PF06568">
    <property type="entry name" value="YjiS-like"/>
    <property type="match status" value="1"/>
</dbReference>
<keyword evidence="3" id="KW-1185">Reference proteome</keyword>
<reference evidence="2 3" key="1">
    <citation type="journal article" date="2009" name="Int. J. Syst. Evol. Microbiol.">
        <title>Transfer of Teichococcus ludipueritiae and Muricoccus roseus to the genus Roseomonas, as Roseomonas ludipueritiae comb. nov. and Roseomonas rosea comb. nov., respectively, and emended description of the genus Roseomonas.</title>
        <authorList>
            <person name="Sanchez-Porro C."/>
            <person name="Gallego V."/>
            <person name="Busse H.J."/>
            <person name="Kampfer P."/>
            <person name="Ventosa A."/>
        </authorList>
    </citation>
    <scope>NUCLEOTIDE SEQUENCE [LARGE SCALE GENOMIC DNA]</scope>
    <source>
        <strain evidence="2 3">DSM 14915</strain>
    </source>
</reference>
<organism evidence="2 3">
    <name type="scientific">Pseudoroseomonas ludipueritiae</name>
    <dbReference type="NCBI Taxonomy" id="198093"/>
    <lineage>
        <taxon>Bacteria</taxon>
        <taxon>Pseudomonadati</taxon>
        <taxon>Pseudomonadota</taxon>
        <taxon>Alphaproteobacteria</taxon>
        <taxon>Acetobacterales</taxon>
        <taxon>Acetobacteraceae</taxon>
        <taxon>Pseudoroseomonas</taxon>
    </lineage>
</organism>
<name>A0ABR7R4C0_9PROT</name>
<evidence type="ECO:0000259" key="1">
    <source>
        <dbReference type="Pfam" id="PF06568"/>
    </source>
</evidence>
<sequence>MAASAMLQARQTRRLLAKMDSRLLADIGASRADAAMEANRSFWDIR</sequence>
<comment type="caution">
    <text evidence="2">The sequence shown here is derived from an EMBL/GenBank/DDBJ whole genome shotgun (WGS) entry which is preliminary data.</text>
</comment>
<dbReference type="InterPro" id="IPR009506">
    <property type="entry name" value="YjiS-like"/>
</dbReference>
<feature type="domain" description="YjiS-like" evidence="1">
    <location>
        <begin position="5"/>
        <end position="34"/>
    </location>
</feature>
<dbReference type="Proteomes" id="UP000603940">
    <property type="component" value="Unassembled WGS sequence"/>
</dbReference>
<evidence type="ECO:0000313" key="2">
    <source>
        <dbReference type="EMBL" id="MBC9176583.1"/>
    </source>
</evidence>
<accession>A0ABR7R4C0</accession>
<proteinExistence type="predicted"/>
<protein>
    <submittedName>
        <fullName evidence="2">DUF1127 domain-containing protein</fullName>
    </submittedName>
</protein>